<evidence type="ECO:0000313" key="5">
    <source>
        <dbReference type="Proteomes" id="UP000663846"/>
    </source>
</evidence>
<evidence type="ECO:0000313" key="4">
    <source>
        <dbReference type="EMBL" id="CAE6469282.1"/>
    </source>
</evidence>
<sequence>MTLPATVQTRLSELEARLAECKEELTSLREDEADKEHGELRDGEFLQIFRDACTLVREAELSDAPYLAELTRSIEAILDNGLRYAFGPPEGADQDNSDIEVEREWELFTLMPSWAHDDLGDRPLLKDKNGQELPFPPSALENFLETFQPYLAEGVTPEYVRSQYRKDPWHPSMKQHPKSTPLARFRPDLPELTSTPDKSVTASILDARCEVFSSPCANPITFQMSPSCLAMLGTGGYKNHAPYLYYMLINEPLEPLVDFPDDYSITPGLANVTRHAAIDDSRRLIFVGDRDRVKSYEWGSIDKVYKKPHPIHTLKSDDARGPMTVLPNGSLVRAGKGGASVWDLKVLPTHGPHGSALIGDRIQEFDSWREEEEIERSSGSLPASRIKFFDHTNFEPNLWQPLTLTPSTVICAAKARKWGSYSCIVIDLETGKTASRYLGHGDEATVLSVSPSEPQLFLTACADGFARLFDLRRPLPVITLDACNQRESCESAALAMPDGIPTVFTGTTKSEHIRLWDIRARACVYELSTGNNAVESLAWDVRNNCLYAATQCDNMNSFGSTDNYRYAEIPKRPRSSQDDEADEDSDDDGDLPTDDVRCWPNNAWHVENYFGYLYDAGEPVILRYTFKEDPNPLVLPQYGHARVRSNPGWTW</sequence>
<dbReference type="GO" id="GO:0003723">
    <property type="term" value="F:RNA binding"/>
    <property type="evidence" value="ECO:0007669"/>
    <property type="project" value="TreeGrafter"/>
</dbReference>
<comment type="caution">
    <text evidence="4">The sequence shown here is derived from an EMBL/GenBank/DDBJ whole genome shotgun (WGS) entry which is preliminary data.</text>
</comment>
<protein>
    <recommendedName>
        <fullName evidence="6">WD40 repeat-like protein</fullName>
    </recommendedName>
</protein>
<dbReference type="AlphaFoldDB" id="A0A8H3C0T6"/>
<feature type="compositionally biased region" description="Basic and acidic residues" evidence="3">
    <location>
        <begin position="568"/>
        <end position="577"/>
    </location>
</feature>
<evidence type="ECO:0000256" key="3">
    <source>
        <dbReference type="SAM" id="MobiDB-lite"/>
    </source>
</evidence>
<dbReference type="InterPro" id="IPR015943">
    <property type="entry name" value="WD40/YVTN_repeat-like_dom_sf"/>
</dbReference>
<dbReference type="PANTHER" id="PTHR44006">
    <property type="entry name" value="U5 SMALL NUCLEAR RIBONUCLEOPROTEIN 40 KDA PROTEIN"/>
    <property type="match status" value="1"/>
</dbReference>
<dbReference type="SMART" id="SM00320">
    <property type="entry name" value="WD40"/>
    <property type="match status" value="1"/>
</dbReference>
<accession>A0A8H3C0T6</accession>
<evidence type="ECO:0000256" key="1">
    <source>
        <dbReference type="ARBA" id="ARBA00022574"/>
    </source>
</evidence>
<evidence type="ECO:0008006" key="6">
    <source>
        <dbReference type="Google" id="ProtNLM"/>
    </source>
</evidence>
<dbReference type="EMBL" id="CAJMWS010000935">
    <property type="protein sequence ID" value="CAE6469282.1"/>
    <property type="molecule type" value="Genomic_DNA"/>
</dbReference>
<dbReference type="InterPro" id="IPR052234">
    <property type="entry name" value="U5_snRNP_Component"/>
</dbReference>
<dbReference type="InterPro" id="IPR036322">
    <property type="entry name" value="WD40_repeat_dom_sf"/>
</dbReference>
<keyword evidence="1" id="KW-0853">WD repeat</keyword>
<keyword evidence="2" id="KW-0677">Repeat</keyword>
<feature type="compositionally biased region" description="Acidic residues" evidence="3">
    <location>
        <begin position="578"/>
        <end position="593"/>
    </location>
</feature>
<evidence type="ECO:0000256" key="2">
    <source>
        <dbReference type="ARBA" id="ARBA00022737"/>
    </source>
</evidence>
<feature type="region of interest" description="Disordered" evidence="3">
    <location>
        <begin position="167"/>
        <end position="191"/>
    </location>
</feature>
<dbReference type="Proteomes" id="UP000663846">
    <property type="component" value="Unassembled WGS sequence"/>
</dbReference>
<gene>
    <name evidence="4" type="ORF">RDB_LOCUS172458</name>
</gene>
<dbReference type="InterPro" id="IPR001680">
    <property type="entry name" value="WD40_rpt"/>
</dbReference>
<dbReference type="GO" id="GO:0071013">
    <property type="term" value="C:catalytic step 2 spliceosome"/>
    <property type="evidence" value="ECO:0007669"/>
    <property type="project" value="TreeGrafter"/>
</dbReference>
<proteinExistence type="predicted"/>
<reference evidence="4" key="1">
    <citation type="submission" date="2021-01" db="EMBL/GenBank/DDBJ databases">
        <authorList>
            <person name="Kaushik A."/>
        </authorList>
    </citation>
    <scope>NUCLEOTIDE SEQUENCE</scope>
    <source>
        <strain evidence="4">AG1-1C</strain>
    </source>
</reference>
<dbReference type="SUPFAM" id="SSF50978">
    <property type="entry name" value="WD40 repeat-like"/>
    <property type="match status" value="1"/>
</dbReference>
<dbReference type="Gene3D" id="2.130.10.10">
    <property type="entry name" value="YVTN repeat-like/Quinoprotein amine dehydrogenase"/>
    <property type="match status" value="1"/>
</dbReference>
<organism evidence="4 5">
    <name type="scientific">Rhizoctonia solani</name>
    <dbReference type="NCBI Taxonomy" id="456999"/>
    <lineage>
        <taxon>Eukaryota</taxon>
        <taxon>Fungi</taxon>
        <taxon>Dikarya</taxon>
        <taxon>Basidiomycota</taxon>
        <taxon>Agaricomycotina</taxon>
        <taxon>Agaricomycetes</taxon>
        <taxon>Cantharellales</taxon>
        <taxon>Ceratobasidiaceae</taxon>
        <taxon>Rhizoctonia</taxon>
    </lineage>
</organism>
<feature type="region of interest" description="Disordered" evidence="3">
    <location>
        <begin position="568"/>
        <end position="594"/>
    </location>
</feature>
<name>A0A8H3C0T6_9AGAM</name>
<dbReference type="PANTHER" id="PTHR44006:SF1">
    <property type="entry name" value="U5 SMALL NUCLEAR RIBONUCLEOPROTEIN 40 KDA PROTEIN"/>
    <property type="match status" value="1"/>
</dbReference>